<feature type="non-terminal residue" evidence="11">
    <location>
        <position position="213"/>
    </location>
</feature>
<evidence type="ECO:0000256" key="9">
    <source>
        <dbReference type="PROSITE-ProRule" id="PRU00042"/>
    </source>
</evidence>
<keyword evidence="12" id="KW-1185">Reference proteome</keyword>
<evidence type="ECO:0000313" key="11">
    <source>
        <dbReference type="EMBL" id="CAL4122665.1"/>
    </source>
</evidence>
<dbReference type="PANTHER" id="PTHR24399">
    <property type="entry name" value="ZINC FINGER AND BTB DOMAIN-CONTAINING"/>
    <property type="match status" value="1"/>
</dbReference>
<reference evidence="11 12" key="1">
    <citation type="submission" date="2024-05" db="EMBL/GenBank/DDBJ databases">
        <authorList>
            <person name="Wallberg A."/>
        </authorList>
    </citation>
    <scope>NUCLEOTIDE SEQUENCE [LARGE SCALE GENOMIC DNA]</scope>
</reference>
<name>A0AAV2RCC6_MEGNR</name>
<feature type="domain" description="C2H2-type" evidence="10">
    <location>
        <begin position="153"/>
        <end position="180"/>
    </location>
</feature>
<dbReference type="EMBL" id="CAXKWB010020556">
    <property type="protein sequence ID" value="CAL4122665.1"/>
    <property type="molecule type" value="Genomic_DNA"/>
</dbReference>
<dbReference type="SUPFAM" id="SSF57667">
    <property type="entry name" value="beta-beta-alpha zinc fingers"/>
    <property type="match status" value="2"/>
</dbReference>
<dbReference type="Pfam" id="PF00096">
    <property type="entry name" value="zf-C2H2"/>
    <property type="match status" value="3"/>
</dbReference>
<dbReference type="GO" id="GO:0008270">
    <property type="term" value="F:zinc ion binding"/>
    <property type="evidence" value="ECO:0007669"/>
    <property type="project" value="UniProtKB-KW"/>
</dbReference>
<gene>
    <name evidence="11" type="ORF">MNOR_LOCUS23387</name>
</gene>
<dbReference type="FunFam" id="3.30.160.60:FF:000478">
    <property type="entry name" value="Zinc finger protein 133"/>
    <property type="match status" value="1"/>
</dbReference>
<evidence type="ECO:0000256" key="8">
    <source>
        <dbReference type="ARBA" id="ARBA00023242"/>
    </source>
</evidence>
<dbReference type="Gene3D" id="3.30.160.60">
    <property type="entry name" value="Classic Zinc Finger"/>
    <property type="match status" value="3"/>
</dbReference>
<evidence type="ECO:0000256" key="7">
    <source>
        <dbReference type="ARBA" id="ARBA00023163"/>
    </source>
</evidence>
<dbReference type="GO" id="GO:0005654">
    <property type="term" value="C:nucleoplasm"/>
    <property type="evidence" value="ECO:0007669"/>
    <property type="project" value="TreeGrafter"/>
</dbReference>
<evidence type="ECO:0000256" key="6">
    <source>
        <dbReference type="ARBA" id="ARBA00023015"/>
    </source>
</evidence>
<keyword evidence="3" id="KW-0677">Repeat</keyword>
<accession>A0AAV2RCC6</accession>
<dbReference type="PROSITE" id="PS50157">
    <property type="entry name" value="ZINC_FINGER_C2H2_2"/>
    <property type="match status" value="3"/>
</dbReference>
<evidence type="ECO:0000313" key="12">
    <source>
        <dbReference type="Proteomes" id="UP001497623"/>
    </source>
</evidence>
<keyword evidence="2" id="KW-0479">Metal-binding</keyword>
<evidence type="ECO:0000256" key="5">
    <source>
        <dbReference type="ARBA" id="ARBA00022833"/>
    </source>
</evidence>
<dbReference type="GO" id="GO:0001227">
    <property type="term" value="F:DNA-binding transcription repressor activity, RNA polymerase II-specific"/>
    <property type="evidence" value="ECO:0007669"/>
    <property type="project" value="TreeGrafter"/>
</dbReference>
<keyword evidence="5" id="KW-0862">Zinc</keyword>
<comment type="subcellular location">
    <subcellularLocation>
        <location evidence="1">Nucleus</location>
    </subcellularLocation>
</comment>
<protein>
    <recommendedName>
        <fullName evidence="10">C2H2-type domain-containing protein</fullName>
    </recommendedName>
</protein>
<dbReference type="Proteomes" id="UP001497623">
    <property type="component" value="Unassembled WGS sequence"/>
</dbReference>
<keyword evidence="4 9" id="KW-0863">Zinc-finger</keyword>
<evidence type="ECO:0000256" key="1">
    <source>
        <dbReference type="ARBA" id="ARBA00004123"/>
    </source>
</evidence>
<proteinExistence type="predicted"/>
<dbReference type="SMART" id="SM00355">
    <property type="entry name" value="ZnF_C2H2"/>
    <property type="match status" value="3"/>
</dbReference>
<dbReference type="PROSITE" id="PS00028">
    <property type="entry name" value="ZINC_FINGER_C2H2_1"/>
    <property type="match status" value="3"/>
</dbReference>
<dbReference type="AlphaFoldDB" id="A0AAV2RCC6"/>
<dbReference type="GO" id="GO:0000978">
    <property type="term" value="F:RNA polymerase II cis-regulatory region sequence-specific DNA binding"/>
    <property type="evidence" value="ECO:0007669"/>
    <property type="project" value="TreeGrafter"/>
</dbReference>
<keyword evidence="6" id="KW-0805">Transcription regulation</keyword>
<organism evidence="11 12">
    <name type="scientific">Meganyctiphanes norvegica</name>
    <name type="common">Northern krill</name>
    <name type="synonym">Thysanopoda norvegica</name>
    <dbReference type="NCBI Taxonomy" id="48144"/>
    <lineage>
        <taxon>Eukaryota</taxon>
        <taxon>Metazoa</taxon>
        <taxon>Ecdysozoa</taxon>
        <taxon>Arthropoda</taxon>
        <taxon>Crustacea</taxon>
        <taxon>Multicrustacea</taxon>
        <taxon>Malacostraca</taxon>
        <taxon>Eumalacostraca</taxon>
        <taxon>Eucarida</taxon>
        <taxon>Euphausiacea</taxon>
        <taxon>Euphausiidae</taxon>
        <taxon>Meganyctiphanes</taxon>
    </lineage>
</organism>
<dbReference type="InterPro" id="IPR036236">
    <property type="entry name" value="Znf_C2H2_sf"/>
</dbReference>
<evidence type="ECO:0000256" key="3">
    <source>
        <dbReference type="ARBA" id="ARBA00022737"/>
    </source>
</evidence>
<dbReference type="PANTHER" id="PTHR24399:SF23">
    <property type="entry name" value="C2H2-TYPE DOMAIN-CONTAINING PROTEIN"/>
    <property type="match status" value="1"/>
</dbReference>
<sequence length="213" mass="24893">MDPLKKVKHEIDSDFHIDMKIEDHPIVTETKSEIYSRGYDQEGMIGKIVPDCINPEIIFLNTKGTGLDAESFQDVKIEEHDIGIIECNVIGNKKLKQNELHREEHFVNKNKCVNTHHKKHTTENQFGCDQCEKRFNQSDKLVAHLRFHKVVKHVCILCDKSFSQRGSLVKHLKYHNIEKNYFCNQCKKDFRHRGALVAHMRIHTGEKPYSCDQ</sequence>
<evidence type="ECO:0000256" key="4">
    <source>
        <dbReference type="ARBA" id="ARBA00022771"/>
    </source>
</evidence>
<evidence type="ECO:0000259" key="10">
    <source>
        <dbReference type="PROSITE" id="PS50157"/>
    </source>
</evidence>
<comment type="caution">
    <text evidence="11">The sequence shown here is derived from an EMBL/GenBank/DDBJ whole genome shotgun (WGS) entry which is preliminary data.</text>
</comment>
<dbReference type="FunFam" id="3.30.160.60:FF:000100">
    <property type="entry name" value="Zinc finger 45-like"/>
    <property type="match status" value="1"/>
</dbReference>
<dbReference type="InterPro" id="IPR013087">
    <property type="entry name" value="Znf_C2H2_type"/>
</dbReference>
<feature type="domain" description="C2H2-type" evidence="10">
    <location>
        <begin position="126"/>
        <end position="153"/>
    </location>
</feature>
<keyword evidence="7" id="KW-0804">Transcription</keyword>
<evidence type="ECO:0000256" key="2">
    <source>
        <dbReference type="ARBA" id="ARBA00022723"/>
    </source>
</evidence>
<keyword evidence="8" id="KW-0539">Nucleus</keyword>
<feature type="domain" description="C2H2-type" evidence="10">
    <location>
        <begin position="181"/>
        <end position="208"/>
    </location>
</feature>